<gene>
    <name evidence="2" type="ORF">Sxan_39570</name>
</gene>
<proteinExistence type="predicted"/>
<dbReference type="GO" id="GO:0006433">
    <property type="term" value="P:prolyl-tRNA aminoacylation"/>
    <property type="evidence" value="ECO:0007669"/>
    <property type="project" value="InterPro"/>
</dbReference>
<feature type="region of interest" description="Disordered" evidence="1">
    <location>
        <begin position="12"/>
        <end position="34"/>
    </location>
</feature>
<dbReference type="SUPFAM" id="SSF52954">
    <property type="entry name" value="Class II aaRS ABD-related"/>
    <property type="match status" value="1"/>
</dbReference>
<keyword evidence="3" id="KW-1185">Reference proteome</keyword>
<dbReference type="PANTHER" id="PTHR43382">
    <property type="entry name" value="PROLYL-TRNA SYNTHETASE"/>
    <property type="match status" value="1"/>
</dbReference>
<dbReference type="GO" id="GO:0005737">
    <property type="term" value="C:cytoplasm"/>
    <property type="evidence" value="ECO:0007669"/>
    <property type="project" value="InterPro"/>
</dbReference>
<accession>A0A919GX69</accession>
<dbReference type="GO" id="GO:0004827">
    <property type="term" value="F:proline-tRNA ligase activity"/>
    <property type="evidence" value="ECO:0007669"/>
    <property type="project" value="InterPro"/>
</dbReference>
<dbReference type="InterPro" id="IPR036621">
    <property type="entry name" value="Anticodon-bd_dom_sf"/>
</dbReference>
<evidence type="ECO:0000256" key="1">
    <source>
        <dbReference type="SAM" id="MobiDB-lite"/>
    </source>
</evidence>
<dbReference type="Gene3D" id="3.40.50.800">
    <property type="entry name" value="Anticodon-binding domain"/>
    <property type="match status" value="1"/>
</dbReference>
<organism evidence="2 3">
    <name type="scientific">Streptomyces xanthophaeus</name>
    <dbReference type="NCBI Taxonomy" id="67385"/>
    <lineage>
        <taxon>Bacteria</taxon>
        <taxon>Bacillati</taxon>
        <taxon>Actinomycetota</taxon>
        <taxon>Actinomycetes</taxon>
        <taxon>Kitasatosporales</taxon>
        <taxon>Streptomycetaceae</taxon>
        <taxon>Streptomyces</taxon>
    </lineage>
</organism>
<dbReference type="SUPFAM" id="SSF55681">
    <property type="entry name" value="Class II aaRS and biotin synthetases"/>
    <property type="match status" value="1"/>
</dbReference>
<dbReference type="Proteomes" id="UP000600026">
    <property type="component" value="Unassembled WGS sequence"/>
</dbReference>
<comment type="caution">
    <text evidence="2">The sequence shown here is derived from an EMBL/GenBank/DDBJ whole genome shotgun (WGS) entry which is preliminary data.</text>
</comment>
<name>A0A919GX69_9ACTN</name>
<evidence type="ECO:0000313" key="2">
    <source>
        <dbReference type="EMBL" id="GHI86593.1"/>
    </source>
</evidence>
<dbReference type="GO" id="GO:0005524">
    <property type="term" value="F:ATP binding"/>
    <property type="evidence" value="ECO:0007669"/>
    <property type="project" value="InterPro"/>
</dbReference>
<dbReference type="RefSeq" id="WP_157853426.1">
    <property type="nucleotide sequence ID" value="NZ_BNEE01000006.1"/>
</dbReference>
<dbReference type="AlphaFoldDB" id="A0A919GX69"/>
<dbReference type="OrthoDB" id="9182218at2"/>
<reference evidence="2" key="1">
    <citation type="submission" date="2020-09" db="EMBL/GenBank/DDBJ databases">
        <title>Whole genome shotgun sequence of Streptomyces xanthophaeus NBRC 12829.</title>
        <authorList>
            <person name="Komaki H."/>
            <person name="Tamura T."/>
        </authorList>
    </citation>
    <scope>NUCLEOTIDE SEQUENCE</scope>
    <source>
        <strain evidence="2">NBRC 12829</strain>
    </source>
</reference>
<dbReference type="Gene3D" id="3.30.930.10">
    <property type="entry name" value="Bira Bifunctional Protein, Domain 2"/>
    <property type="match status" value="1"/>
</dbReference>
<sequence length="520" mass="57390">MPEMAASGILAWDGDALPAPPPPTAPTLDWEPPRGGTKVRALVDAAQPHREGFDLGRFANWLRDADVLDQAPIELPGATVTLPYGTRIIRRFNDIVERAGEQAGFEEYDYPMLVPDSVLEPTRALLPLKGSLLYAGSDDDWDADRRRMVLTPTGEGAVYTHWAKTVRSRSDLPILAYRKARYFRPARAGRSVFRAIESQDIYEFQACYPDRSTARQGFARAIDMARHVGKALHVPVLWSTRPPWTNNTQVSETTIGGDVPLPHGATLQVGCLYDQGRRFSSLYGVGFREGGEQVHTHHVTAALTRRLVLTHLMLGMDSDGEMLLHPDLAPVQVAITLTGSAPDERADAERLVARLAALGVRCDLRADGDRRSVGSLHRRWRRQGVPLRIYLQPRRDPQDRTRAVVVRADTREEAVLLPDRLEDLADLLPAALAEVGTGYRRRAWSFAQRQCRPADATTVRSVLAERAVAVAPLTATEAAVATVAHWKLGEVLGFRRAPEPAACIVTGRPTTTVAYISPRT</sequence>
<dbReference type="PANTHER" id="PTHR43382:SF2">
    <property type="entry name" value="BIFUNCTIONAL GLUTAMATE_PROLINE--TRNA LIGASE"/>
    <property type="match status" value="1"/>
</dbReference>
<dbReference type="InterPro" id="IPR004499">
    <property type="entry name" value="Pro-tRNA-ligase_IIa_arc-type"/>
</dbReference>
<dbReference type="GO" id="GO:0017101">
    <property type="term" value="C:aminoacyl-tRNA synthetase multienzyme complex"/>
    <property type="evidence" value="ECO:0007669"/>
    <property type="project" value="TreeGrafter"/>
</dbReference>
<evidence type="ECO:0008006" key="4">
    <source>
        <dbReference type="Google" id="ProtNLM"/>
    </source>
</evidence>
<evidence type="ECO:0000313" key="3">
    <source>
        <dbReference type="Proteomes" id="UP000600026"/>
    </source>
</evidence>
<dbReference type="InterPro" id="IPR045864">
    <property type="entry name" value="aa-tRNA-synth_II/BPL/LPL"/>
</dbReference>
<dbReference type="EMBL" id="BNEE01000006">
    <property type="protein sequence ID" value="GHI86593.1"/>
    <property type="molecule type" value="Genomic_DNA"/>
</dbReference>
<protein>
    <recommendedName>
        <fullName evidence="4">Proline--tRNA ligase</fullName>
    </recommendedName>
</protein>